<evidence type="ECO:0000313" key="2">
    <source>
        <dbReference type="Proteomes" id="UP000219020"/>
    </source>
</evidence>
<evidence type="ECO:0000313" key="1">
    <source>
        <dbReference type="EMBL" id="PCS22216.1"/>
    </source>
</evidence>
<proteinExistence type="predicted"/>
<dbReference type="Proteomes" id="UP000219020">
    <property type="component" value="Unassembled WGS sequence"/>
</dbReference>
<name>A0A2A5T237_9GAMM</name>
<dbReference type="AlphaFoldDB" id="A0A2A5T237"/>
<sequence length="42" mass="4811">MTTANVDDRNPVSEMVDEFCGVYTEIRVISPIHWSGNLQTRE</sequence>
<comment type="caution">
    <text evidence="1">The sequence shown here is derived from an EMBL/GenBank/DDBJ whole genome shotgun (WGS) entry which is preliminary data.</text>
</comment>
<organism evidence="1 2">
    <name type="scientific">Candidatus Enterovibrio escicola</name>
    <dbReference type="NCBI Taxonomy" id="1927127"/>
    <lineage>
        <taxon>Bacteria</taxon>
        <taxon>Pseudomonadati</taxon>
        <taxon>Pseudomonadota</taxon>
        <taxon>Gammaproteobacteria</taxon>
        <taxon>Vibrionales</taxon>
        <taxon>Vibrionaceae</taxon>
        <taxon>Enterovibrio</taxon>
    </lineage>
</organism>
<reference evidence="2" key="1">
    <citation type="submission" date="2017-04" db="EMBL/GenBank/DDBJ databases">
        <title>Genome evolution of the luminous symbionts of deep sea anglerfish.</title>
        <authorList>
            <person name="Hendry T.A."/>
        </authorList>
    </citation>
    <scope>NUCLEOTIDE SEQUENCE [LARGE SCALE GENOMIC DNA]</scope>
</reference>
<keyword evidence="2" id="KW-1185">Reference proteome</keyword>
<dbReference type="GeneID" id="78828755"/>
<accession>A0A2A5T237</accession>
<gene>
    <name evidence="1" type="ORF">BTN49_2170</name>
</gene>
<protein>
    <submittedName>
        <fullName evidence="1">Mobile element protein</fullName>
    </submittedName>
</protein>
<dbReference type="RefSeq" id="WP_263363659.1">
    <property type="nucleotide sequence ID" value="NZ_NBYY01000024.1"/>
</dbReference>
<dbReference type="EMBL" id="NBYY01000024">
    <property type="protein sequence ID" value="PCS22216.1"/>
    <property type="molecule type" value="Genomic_DNA"/>
</dbReference>